<dbReference type="EMBL" id="CP130613">
    <property type="protein sequence ID" value="WKW14101.1"/>
    <property type="molecule type" value="Genomic_DNA"/>
</dbReference>
<dbReference type="Pfam" id="PF02075">
    <property type="entry name" value="RuvC"/>
    <property type="match status" value="1"/>
</dbReference>
<keyword evidence="5 13" id="KW-0255">Endonuclease</keyword>
<comment type="subunit">
    <text evidence="13">Homodimer which binds Holliday junction (HJ) DNA. The HJ becomes 2-fold symmetrical on binding to RuvC with unstacked arms; it has a different conformation from HJ DNA in complex with RuvA. In the full resolvosome a probable DNA-RuvA(4)-RuvB(12)-RuvC(2) complex forms which resolves the HJ.</text>
</comment>
<comment type="catalytic activity">
    <reaction evidence="12 13">
        <text>Endonucleolytic cleavage at a junction such as a reciprocal single-stranded crossover between two homologous DNA duplexes (Holliday junction).</text>
        <dbReference type="EC" id="3.1.21.10"/>
    </reaction>
</comment>
<dbReference type="GO" id="GO:0008821">
    <property type="term" value="F:crossover junction DNA endonuclease activity"/>
    <property type="evidence" value="ECO:0007669"/>
    <property type="project" value="UniProtKB-UniRule"/>
</dbReference>
<feature type="binding site" evidence="13">
    <location>
        <position position="66"/>
    </location>
    <ligand>
        <name>Mg(2+)</name>
        <dbReference type="ChEBI" id="CHEBI:18420"/>
        <label>2</label>
    </ligand>
</feature>
<dbReference type="EC" id="3.1.21.10" evidence="13 14"/>
<dbReference type="InterPro" id="IPR020563">
    <property type="entry name" value="X-over_junc_endoDNase_Mg_BS"/>
</dbReference>
<dbReference type="Gene3D" id="3.30.420.10">
    <property type="entry name" value="Ribonuclease H-like superfamily/Ribonuclease H"/>
    <property type="match status" value="1"/>
</dbReference>
<dbReference type="RefSeq" id="WP_367886893.1">
    <property type="nucleotide sequence ID" value="NZ_CP130612.1"/>
</dbReference>
<reference evidence="16" key="1">
    <citation type="submission" date="2023-07" db="EMBL/GenBank/DDBJ databases">
        <authorList>
            <person name="Haufschild T."/>
            <person name="Kallscheuer N."/>
            <person name="Hammer J."/>
            <person name="Kohn T."/>
            <person name="Kabuu M."/>
            <person name="Jogler M."/>
            <person name="Wohfarth N."/>
            <person name="Heuer A."/>
            <person name="Rohde M."/>
            <person name="van Teeseling M.C.F."/>
            <person name="Jogler C."/>
        </authorList>
    </citation>
    <scope>NUCLEOTIDE SEQUENCE</scope>
    <source>
        <strain evidence="15">Strain 138</strain>
        <strain evidence="16">Strain 318</strain>
    </source>
</reference>
<comment type="similarity">
    <text evidence="1 13">Belongs to the RuvC family.</text>
</comment>
<keyword evidence="9 13" id="KW-0238">DNA-binding</keyword>
<comment type="subcellular location">
    <subcellularLocation>
        <location evidence="13">Cytoplasm</location>
    </subcellularLocation>
</comment>
<dbReference type="PANTHER" id="PTHR30194:SF3">
    <property type="entry name" value="CROSSOVER JUNCTION ENDODEOXYRIBONUCLEASE RUVC"/>
    <property type="match status" value="1"/>
</dbReference>
<comment type="cofactor">
    <cofactor evidence="13">
        <name>Mg(2+)</name>
        <dbReference type="ChEBI" id="CHEBI:18420"/>
    </cofactor>
    <text evidence="13">Binds 2 Mg(2+) ion per subunit.</text>
</comment>
<proteinExistence type="inferred from homology"/>
<evidence type="ECO:0000256" key="9">
    <source>
        <dbReference type="ARBA" id="ARBA00023125"/>
    </source>
</evidence>
<protein>
    <recommendedName>
        <fullName evidence="13 14">Crossover junction endodeoxyribonuclease RuvC</fullName>
        <ecNumber evidence="13 14">3.1.21.10</ecNumber>
    </recommendedName>
    <alternativeName>
        <fullName evidence="13">Holliday junction nuclease RuvC</fullName>
    </alternativeName>
    <alternativeName>
        <fullName evidence="13">Holliday junction resolvase RuvC</fullName>
    </alternativeName>
</protein>
<keyword evidence="7 13" id="KW-0378">Hydrolase</keyword>
<dbReference type="GO" id="GO:0003677">
    <property type="term" value="F:DNA binding"/>
    <property type="evidence" value="ECO:0007669"/>
    <property type="project" value="UniProtKB-KW"/>
</dbReference>
<dbReference type="SUPFAM" id="SSF53098">
    <property type="entry name" value="Ribonuclease H-like"/>
    <property type="match status" value="1"/>
</dbReference>
<feature type="active site" evidence="13">
    <location>
        <position position="7"/>
    </location>
</feature>
<evidence type="ECO:0000256" key="12">
    <source>
        <dbReference type="ARBA" id="ARBA00029354"/>
    </source>
</evidence>
<sequence>MLILGIDPGTAVTGYGVVRAGPTPSLVECGVIRTKAEWPLPRRLKDIAEGVRELLARHRPQAMAVESAFYAKNVRTTLVLGHARGVILLAGEEAGVEIHEYPPAEIKKAVVGTGAATKVQVQLMIAQHLRLKSPPQPNDAADGVAAALTCAMRLGMQRALARARMVTR</sequence>
<dbReference type="Proteomes" id="UP001229955">
    <property type="component" value="Chromosome"/>
</dbReference>
<dbReference type="GO" id="GO:0005737">
    <property type="term" value="C:cytoplasm"/>
    <property type="evidence" value="ECO:0007669"/>
    <property type="project" value="UniProtKB-SubCell"/>
</dbReference>
<dbReference type="GO" id="GO:0006281">
    <property type="term" value="P:DNA repair"/>
    <property type="evidence" value="ECO:0007669"/>
    <property type="project" value="UniProtKB-UniRule"/>
</dbReference>
<dbReference type="GO" id="GO:0006310">
    <property type="term" value="P:DNA recombination"/>
    <property type="evidence" value="ECO:0007669"/>
    <property type="project" value="UniProtKB-UniRule"/>
</dbReference>
<keyword evidence="8 13" id="KW-0460">Magnesium</keyword>
<feature type="binding site" evidence="13">
    <location>
        <position position="7"/>
    </location>
    <ligand>
        <name>Mg(2+)</name>
        <dbReference type="ChEBI" id="CHEBI:18420"/>
        <label>1</label>
    </ligand>
</feature>
<evidence type="ECO:0000256" key="1">
    <source>
        <dbReference type="ARBA" id="ARBA00009518"/>
    </source>
</evidence>
<keyword evidence="3 13" id="KW-0540">Nuclease</keyword>
<dbReference type="InterPro" id="IPR036397">
    <property type="entry name" value="RNaseH_sf"/>
</dbReference>
<evidence type="ECO:0000256" key="7">
    <source>
        <dbReference type="ARBA" id="ARBA00022801"/>
    </source>
</evidence>
<keyword evidence="10 13" id="KW-0233">DNA recombination</keyword>
<evidence type="ECO:0000256" key="3">
    <source>
        <dbReference type="ARBA" id="ARBA00022722"/>
    </source>
</evidence>
<keyword evidence="2 13" id="KW-0963">Cytoplasm</keyword>
<evidence type="ECO:0000256" key="5">
    <source>
        <dbReference type="ARBA" id="ARBA00022759"/>
    </source>
</evidence>
<keyword evidence="11 13" id="KW-0234">DNA repair</keyword>
<dbReference type="FunFam" id="3.30.420.10:FF:000002">
    <property type="entry name" value="Crossover junction endodeoxyribonuclease RuvC"/>
    <property type="match status" value="1"/>
</dbReference>
<keyword evidence="4 13" id="KW-0479">Metal-binding</keyword>
<dbReference type="EMBL" id="CP130612">
    <property type="protein sequence ID" value="WKW11191.1"/>
    <property type="molecule type" value="Genomic_DNA"/>
</dbReference>
<dbReference type="PROSITE" id="PS01321">
    <property type="entry name" value="RUVC"/>
    <property type="match status" value="1"/>
</dbReference>
<dbReference type="PRINTS" id="PR00696">
    <property type="entry name" value="RSOLVASERUVC"/>
</dbReference>
<evidence type="ECO:0000313" key="16">
    <source>
        <dbReference type="EMBL" id="WKW14101.1"/>
    </source>
</evidence>
<dbReference type="NCBIfam" id="NF000711">
    <property type="entry name" value="PRK00039.2-1"/>
    <property type="match status" value="1"/>
</dbReference>
<evidence type="ECO:0000256" key="8">
    <source>
        <dbReference type="ARBA" id="ARBA00022842"/>
    </source>
</evidence>
<evidence type="ECO:0000256" key="10">
    <source>
        <dbReference type="ARBA" id="ARBA00023172"/>
    </source>
</evidence>
<dbReference type="InterPro" id="IPR002176">
    <property type="entry name" value="X-over_junc_endoDNase_RuvC"/>
</dbReference>
<evidence type="ECO:0000256" key="4">
    <source>
        <dbReference type="ARBA" id="ARBA00022723"/>
    </source>
</evidence>
<keyword evidence="6 13" id="KW-0227">DNA damage</keyword>
<evidence type="ECO:0000256" key="6">
    <source>
        <dbReference type="ARBA" id="ARBA00022763"/>
    </source>
</evidence>
<dbReference type="PANTHER" id="PTHR30194">
    <property type="entry name" value="CROSSOVER JUNCTION ENDODEOXYRIBONUCLEASE RUVC"/>
    <property type="match status" value="1"/>
</dbReference>
<feature type="binding site" evidence="13">
    <location>
        <position position="139"/>
    </location>
    <ligand>
        <name>Mg(2+)</name>
        <dbReference type="ChEBI" id="CHEBI:18420"/>
        <label>1</label>
    </ligand>
</feature>
<evidence type="ECO:0000313" key="15">
    <source>
        <dbReference type="EMBL" id="WKW11191.1"/>
    </source>
</evidence>
<evidence type="ECO:0000256" key="11">
    <source>
        <dbReference type="ARBA" id="ARBA00023204"/>
    </source>
</evidence>
<accession>A0AA49JY12</accession>
<feature type="active site" evidence="13">
    <location>
        <position position="66"/>
    </location>
</feature>
<feature type="active site" evidence="13">
    <location>
        <position position="139"/>
    </location>
</feature>
<dbReference type="AlphaFoldDB" id="A0AA49JY12"/>
<dbReference type="InterPro" id="IPR012337">
    <property type="entry name" value="RNaseH-like_sf"/>
</dbReference>
<evidence type="ECO:0000313" key="17">
    <source>
        <dbReference type="Proteomes" id="UP001229955"/>
    </source>
</evidence>
<dbReference type="GO" id="GO:0000287">
    <property type="term" value="F:magnesium ion binding"/>
    <property type="evidence" value="ECO:0007669"/>
    <property type="project" value="UniProtKB-UniRule"/>
</dbReference>
<dbReference type="NCBIfam" id="TIGR00228">
    <property type="entry name" value="ruvC"/>
    <property type="match status" value="1"/>
</dbReference>
<name>A0AA49JY12_9BACT</name>
<gene>
    <name evidence="13 16" type="primary">ruvC</name>
    <name evidence="15" type="ORF">Strain138_000426</name>
    <name evidence="16" type="ORF">Strain318_000426</name>
</gene>
<dbReference type="KEGG" id="pspc:Strain318_000426"/>
<dbReference type="HAMAP" id="MF_00034">
    <property type="entry name" value="RuvC"/>
    <property type="match status" value="1"/>
</dbReference>
<evidence type="ECO:0000256" key="13">
    <source>
        <dbReference type="HAMAP-Rule" id="MF_00034"/>
    </source>
</evidence>
<dbReference type="GO" id="GO:0048476">
    <property type="term" value="C:Holliday junction resolvase complex"/>
    <property type="evidence" value="ECO:0007669"/>
    <property type="project" value="UniProtKB-UniRule"/>
</dbReference>
<keyword evidence="17" id="KW-1185">Reference proteome</keyword>
<comment type="function">
    <text evidence="13">The RuvA-RuvB-RuvC complex processes Holliday junction (HJ) DNA during genetic recombination and DNA repair. Endonuclease that resolves HJ intermediates. Cleaves cruciform DNA by making single-stranded nicks across the HJ at symmetrical positions within the homologous arms, yielding a 5'-phosphate and a 3'-hydroxyl group; requires a central core of homology in the junction. The consensus cleavage sequence is 5'-(A/T)TT(C/G)-3'. Cleavage occurs on the 3'-side of the TT dinucleotide at the point of strand exchange. HJ branch migration catalyzed by RuvA-RuvB allows RuvC to scan DNA until it finds its consensus sequence, where it cleaves and resolves the cruciform DNA.</text>
</comment>
<organism evidence="16 17">
    <name type="scientific">Pseudogemmatithrix spongiicola</name>
    <dbReference type="NCBI Taxonomy" id="3062599"/>
    <lineage>
        <taxon>Bacteria</taxon>
        <taxon>Pseudomonadati</taxon>
        <taxon>Gemmatimonadota</taxon>
        <taxon>Gemmatimonadia</taxon>
        <taxon>Gemmatimonadales</taxon>
        <taxon>Gemmatimonadaceae</taxon>
        <taxon>Pseudogemmatithrix</taxon>
    </lineage>
</organism>
<evidence type="ECO:0000256" key="2">
    <source>
        <dbReference type="ARBA" id="ARBA00022490"/>
    </source>
</evidence>
<accession>A0AA49JSJ2</accession>
<evidence type="ECO:0000256" key="14">
    <source>
        <dbReference type="NCBIfam" id="TIGR00228"/>
    </source>
</evidence>
<dbReference type="CDD" id="cd16962">
    <property type="entry name" value="RuvC"/>
    <property type="match status" value="1"/>
</dbReference>